<comment type="caution">
    <text evidence="2">The sequence shown here is derived from an EMBL/GenBank/DDBJ whole genome shotgun (WGS) entry which is preliminary data.</text>
</comment>
<keyword evidence="1" id="KW-0732">Signal</keyword>
<evidence type="ECO:0000313" key="2">
    <source>
        <dbReference type="EMBL" id="GAA4718672.1"/>
    </source>
</evidence>
<evidence type="ECO:0008006" key="4">
    <source>
        <dbReference type="Google" id="ProtNLM"/>
    </source>
</evidence>
<keyword evidence="3" id="KW-1185">Reference proteome</keyword>
<proteinExistence type="predicted"/>
<accession>A0ABP8XZS1</accession>
<gene>
    <name evidence="2" type="ORF">GCM10023349_43300</name>
</gene>
<dbReference type="Proteomes" id="UP001499974">
    <property type="component" value="Unassembled WGS sequence"/>
</dbReference>
<evidence type="ECO:0000313" key="3">
    <source>
        <dbReference type="Proteomes" id="UP001499974"/>
    </source>
</evidence>
<organism evidence="2 3">
    <name type="scientific">Nocardioides conyzicola</name>
    <dbReference type="NCBI Taxonomy" id="1651781"/>
    <lineage>
        <taxon>Bacteria</taxon>
        <taxon>Bacillati</taxon>
        <taxon>Actinomycetota</taxon>
        <taxon>Actinomycetes</taxon>
        <taxon>Propionibacteriales</taxon>
        <taxon>Nocardioidaceae</taxon>
        <taxon>Nocardioides</taxon>
    </lineage>
</organism>
<reference evidence="3" key="1">
    <citation type="journal article" date="2019" name="Int. J. Syst. Evol. Microbiol.">
        <title>The Global Catalogue of Microorganisms (GCM) 10K type strain sequencing project: providing services to taxonomists for standard genome sequencing and annotation.</title>
        <authorList>
            <consortium name="The Broad Institute Genomics Platform"/>
            <consortium name="The Broad Institute Genome Sequencing Center for Infectious Disease"/>
            <person name="Wu L."/>
            <person name="Ma J."/>
        </authorList>
    </citation>
    <scope>NUCLEOTIDE SEQUENCE [LARGE SCALE GENOMIC DNA]</scope>
    <source>
        <strain evidence="3">JCM 18531</strain>
    </source>
</reference>
<name>A0ABP8XZS1_9ACTN</name>
<feature type="chain" id="PRO_5046651035" description="Ig-like domain-containing protein" evidence="1">
    <location>
        <begin position="21"/>
        <end position="234"/>
    </location>
</feature>
<protein>
    <recommendedName>
        <fullName evidence="4">Ig-like domain-containing protein</fullName>
    </recommendedName>
</protein>
<sequence length="234" mass="24804">MCSTLVTLLVGVFAVGVAEADVPAPVVVNDSITMWPGSTDMIDVLANDTDPAGGDLAFCRLPKLASPGPIHVADASMFSSEIEPGDLQVSADAGARGTYEVDYYVCNHDHLTPATLTVDIRPVEPVDVVAAPRRPGWLRVDNHNSRRVFVLILDRGGCRMDGHGYVPAHGSRLLRARHHRITWIAGIGAGDDGGVADQGRLNRVPLDGPPAPKSPPGHFCQYYFGRAVAGQPAG</sequence>
<dbReference type="Pfam" id="PF17963">
    <property type="entry name" value="Big_9"/>
    <property type="match status" value="1"/>
</dbReference>
<dbReference type="EMBL" id="BAABKM010000005">
    <property type="protein sequence ID" value="GAA4718672.1"/>
    <property type="molecule type" value="Genomic_DNA"/>
</dbReference>
<evidence type="ECO:0000256" key="1">
    <source>
        <dbReference type="SAM" id="SignalP"/>
    </source>
</evidence>
<feature type="signal peptide" evidence="1">
    <location>
        <begin position="1"/>
        <end position="20"/>
    </location>
</feature>